<evidence type="ECO:0000313" key="4">
    <source>
        <dbReference type="Proteomes" id="UP001597295"/>
    </source>
</evidence>
<dbReference type="SUPFAM" id="SSF51735">
    <property type="entry name" value="NAD(P)-binding Rossmann-fold domains"/>
    <property type="match status" value="1"/>
</dbReference>
<comment type="similarity">
    <text evidence="1">Belongs to the short-chain dehydrogenases/reductases (SDR) family.</text>
</comment>
<keyword evidence="2" id="KW-0560">Oxidoreductase</keyword>
<dbReference type="PRINTS" id="PR00080">
    <property type="entry name" value="SDRFAMILY"/>
</dbReference>
<organism evidence="3 4">
    <name type="scientific">Lacibacterium aquatile</name>
    <dbReference type="NCBI Taxonomy" id="1168082"/>
    <lineage>
        <taxon>Bacteria</taxon>
        <taxon>Pseudomonadati</taxon>
        <taxon>Pseudomonadota</taxon>
        <taxon>Alphaproteobacteria</taxon>
        <taxon>Rhodospirillales</taxon>
        <taxon>Rhodospirillaceae</taxon>
    </lineage>
</organism>
<evidence type="ECO:0000256" key="2">
    <source>
        <dbReference type="ARBA" id="ARBA00023002"/>
    </source>
</evidence>
<reference evidence="4" key="1">
    <citation type="journal article" date="2019" name="Int. J. Syst. Evol. Microbiol.">
        <title>The Global Catalogue of Microorganisms (GCM) 10K type strain sequencing project: providing services to taxonomists for standard genome sequencing and annotation.</title>
        <authorList>
            <consortium name="The Broad Institute Genomics Platform"/>
            <consortium name="The Broad Institute Genome Sequencing Center for Infectious Disease"/>
            <person name="Wu L."/>
            <person name="Ma J."/>
        </authorList>
    </citation>
    <scope>NUCLEOTIDE SEQUENCE [LARGE SCALE GENOMIC DNA]</scope>
    <source>
        <strain evidence="4">CGMCC 1.19062</strain>
    </source>
</reference>
<dbReference type="PANTHER" id="PTHR24321:SF8">
    <property type="entry name" value="ESTRADIOL 17-BETA-DEHYDROGENASE 8-RELATED"/>
    <property type="match status" value="1"/>
</dbReference>
<keyword evidence="4" id="KW-1185">Reference proteome</keyword>
<evidence type="ECO:0000256" key="1">
    <source>
        <dbReference type="ARBA" id="ARBA00006484"/>
    </source>
</evidence>
<name>A0ABW5DLL7_9PROT</name>
<dbReference type="EMBL" id="JBHUIP010000003">
    <property type="protein sequence ID" value="MFD2261867.1"/>
    <property type="molecule type" value="Genomic_DNA"/>
</dbReference>
<evidence type="ECO:0000313" key="3">
    <source>
        <dbReference type="EMBL" id="MFD2261867.1"/>
    </source>
</evidence>
<dbReference type="RefSeq" id="WP_379874781.1">
    <property type="nucleotide sequence ID" value="NZ_JBHUIP010000003.1"/>
</dbReference>
<comment type="caution">
    <text evidence="3">The sequence shown here is derived from an EMBL/GenBank/DDBJ whole genome shotgun (WGS) entry which is preliminary data.</text>
</comment>
<accession>A0ABW5DLL7</accession>
<protein>
    <submittedName>
        <fullName evidence="3">SDR family oxidoreductase</fullName>
    </submittedName>
</protein>
<dbReference type="PANTHER" id="PTHR24321">
    <property type="entry name" value="DEHYDROGENASES, SHORT CHAIN"/>
    <property type="match status" value="1"/>
</dbReference>
<gene>
    <name evidence="3" type="ORF">ACFSM5_03140</name>
</gene>
<dbReference type="Proteomes" id="UP001597295">
    <property type="component" value="Unassembled WGS sequence"/>
</dbReference>
<sequence>MSGRVVLITGAAGGIGQALCRQFIAAGDTVIGFDRDAAALAKVPGIVPAVADLTDAAATSKAVADVVAKTGPVDVLIANAAIAEVLSLAVASPADWARETEINLYGTVNSVEAVRAGLLASGNGAIVVIGSVNGLTTLGHPIYSAAKAALLSYTKSLAVEFGPQGLRANMICPGTVRTPAWEGRMQKNPEVFERLKKWYPLRRVSDPDDIAGVALFLASDAARMITGAMIPVDGGLMAGNAVMTAELTLENE</sequence>
<dbReference type="PRINTS" id="PR00081">
    <property type="entry name" value="GDHRDH"/>
</dbReference>
<dbReference type="InterPro" id="IPR036291">
    <property type="entry name" value="NAD(P)-bd_dom_sf"/>
</dbReference>
<dbReference type="CDD" id="cd05233">
    <property type="entry name" value="SDR_c"/>
    <property type="match status" value="1"/>
</dbReference>
<proteinExistence type="inferred from homology"/>
<dbReference type="Pfam" id="PF13561">
    <property type="entry name" value="adh_short_C2"/>
    <property type="match status" value="1"/>
</dbReference>
<dbReference type="Gene3D" id="3.40.50.720">
    <property type="entry name" value="NAD(P)-binding Rossmann-like Domain"/>
    <property type="match status" value="1"/>
</dbReference>
<dbReference type="InterPro" id="IPR002347">
    <property type="entry name" value="SDR_fam"/>
</dbReference>